<comment type="caution">
    <text evidence="2">The sequence shown here is derived from an EMBL/GenBank/DDBJ whole genome shotgun (WGS) entry which is preliminary data.</text>
</comment>
<dbReference type="PROSITE" id="PS50012">
    <property type="entry name" value="RCC1_3"/>
    <property type="match status" value="2"/>
</dbReference>
<keyword evidence="3" id="KW-1185">Reference proteome</keyword>
<protein>
    <submittedName>
        <fullName evidence="2">Uncharacterized protein</fullName>
    </submittedName>
</protein>
<dbReference type="OrthoDB" id="5370059at2759"/>
<dbReference type="EMBL" id="SKBN01000103">
    <property type="protein sequence ID" value="TGJ83139.1"/>
    <property type="molecule type" value="Genomic_DNA"/>
</dbReference>
<dbReference type="SUPFAM" id="SSF50985">
    <property type="entry name" value="RCC1/BLIP-II"/>
    <property type="match status" value="1"/>
</dbReference>
<dbReference type="InterPro" id="IPR000408">
    <property type="entry name" value="Reg_chr_condens"/>
</dbReference>
<dbReference type="InterPro" id="IPR009091">
    <property type="entry name" value="RCC1/BLIP-II"/>
</dbReference>
<proteinExistence type="predicted"/>
<dbReference type="Gene3D" id="2.130.10.30">
    <property type="entry name" value="Regulator of chromosome condensation 1/beta-lactamase-inhibitor protein II"/>
    <property type="match status" value="1"/>
</dbReference>
<dbReference type="Proteomes" id="UP000297716">
    <property type="component" value="Unassembled WGS sequence"/>
</dbReference>
<reference evidence="2 3" key="1">
    <citation type="submission" date="2019-03" db="EMBL/GenBank/DDBJ databases">
        <title>Draft genome sequence of Xylaria hypoxylon DSM 108379, a ubiquitous saprotrophic-parasitic fungi on hardwood.</title>
        <authorList>
            <person name="Buettner E."/>
            <person name="Leonhardt S."/>
            <person name="Gebauer A.M."/>
            <person name="Liers C."/>
            <person name="Hofrichter M."/>
            <person name="Kellner H."/>
        </authorList>
    </citation>
    <scope>NUCLEOTIDE SEQUENCE [LARGE SCALE GENOMIC DNA]</scope>
    <source>
        <strain evidence="2 3">DSM 108379</strain>
    </source>
</reference>
<accession>A0A4Z0YFP3</accession>
<evidence type="ECO:0000313" key="2">
    <source>
        <dbReference type="EMBL" id="TGJ83139.1"/>
    </source>
</evidence>
<dbReference type="PANTHER" id="PTHR45982">
    <property type="entry name" value="REGULATOR OF CHROMOSOME CONDENSATION"/>
    <property type="match status" value="1"/>
</dbReference>
<dbReference type="AlphaFoldDB" id="A0A4Z0YFP3"/>
<evidence type="ECO:0000313" key="3">
    <source>
        <dbReference type="Proteomes" id="UP000297716"/>
    </source>
</evidence>
<dbReference type="GO" id="GO:0005737">
    <property type="term" value="C:cytoplasm"/>
    <property type="evidence" value="ECO:0007669"/>
    <property type="project" value="TreeGrafter"/>
</dbReference>
<dbReference type="Pfam" id="PF00415">
    <property type="entry name" value="RCC1"/>
    <property type="match status" value="1"/>
</dbReference>
<organism evidence="2 3">
    <name type="scientific">Xylaria hypoxylon</name>
    <dbReference type="NCBI Taxonomy" id="37992"/>
    <lineage>
        <taxon>Eukaryota</taxon>
        <taxon>Fungi</taxon>
        <taxon>Dikarya</taxon>
        <taxon>Ascomycota</taxon>
        <taxon>Pezizomycotina</taxon>
        <taxon>Sordariomycetes</taxon>
        <taxon>Xylariomycetidae</taxon>
        <taxon>Xylariales</taxon>
        <taxon>Xylariaceae</taxon>
        <taxon>Xylaria</taxon>
    </lineage>
</organism>
<evidence type="ECO:0000256" key="1">
    <source>
        <dbReference type="PROSITE-ProRule" id="PRU00235"/>
    </source>
</evidence>
<feature type="repeat" description="RCC1" evidence="1">
    <location>
        <begin position="244"/>
        <end position="295"/>
    </location>
</feature>
<dbReference type="PANTHER" id="PTHR45982:SF1">
    <property type="entry name" value="REGULATOR OF CHROMOSOME CONDENSATION"/>
    <property type="match status" value="1"/>
</dbReference>
<dbReference type="InterPro" id="IPR051553">
    <property type="entry name" value="Ran_GTPase-activating"/>
</dbReference>
<gene>
    <name evidence="2" type="ORF">E0Z10_g5609</name>
</gene>
<dbReference type="GO" id="GO:0005085">
    <property type="term" value="F:guanyl-nucleotide exchange factor activity"/>
    <property type="evidence" value="ECO:0007669"/>
    <property type="project" value="TreeGrafter"/>
</dbReference>
<name>A0A4Z0YFP3_9PEZI</name>
<sequence>MHLYAAGFNAWKQLEFSPLEDSTEEPDDIAAFQKVLSDKLIEVQYADLTCTIVNTSTGLQYAGFDGEGIECRLKEGLLSSTAAIAGNGQAYDGHGVITQCAPQLTSTEEEGKAFSGMHDIIQLVAYETGFVALSRDGKVWTWGDERYSATLGRETTISSPAESPGLVEDLEDLPSGKIKKIAAAGYTVIALTEGHDLYAWGGHPARQPILHMLSGNPSPVDVEENDILDCSVGEMHMLVLTTRGDVYTIGENSNGQLGLLSQKTVEWVKVPLSPRGEAIVGVRAGQRSSFIVTKNAHPT</sequence>
<feature type="repeat" description="RCC1" evidence="1">
    <location>
        <begin position="137"/>
        <end position="194"/>
    </location>
</feature>
<dbReference type="STRING" id="37992.A0A4Z0YFP3"/>